<reference evidence="2" key="2">
    <citation type="journal article" date="2023" name="IMA Fungus">
        <title>Comparative genomic study of the Penicillium genus elucidates a diverse pangenome and 15 lateral gene transfer events.</title>
        <authorList>
            <person name="Petersen C."/>
            <person name="Sorensen T."/>
            <person name="Nielsen M.R."/>
            <person name="Sondergaard T.E."/>
            <person name="Sorensen J.L."/>
            <person name="Fitzpatrick D.A."/>
            <person name="Frisvad J.C."/>
            <person name="Nielsen K.L."/>
        </authorList>
    </citation>
    <scope>NUCLEOTIDE SEQUENCE</scope>
    <source>
        <strain evidence="2">IBT 30761</strain>
    </source>
</reference>
<dbReference type="OrthoDB" id="4338824at2759"/>
<name>A0A9W9EIG2_9EURO</name>
<evidence type="ECO:0000313" key="2">
    <source>
        <dbReference type="EMBL" id="KAJ5082431.1"/>
    </source>
</evidence>
<organism evidence="2 3">
    <name type="scientific">Penicillium argentinense</name>
    <dbReference type="NCBI Taxonomy" id="1131581"/>
    <lineage>
        <taxon>Eukaryota</taxon>
        <taxon>Fungi</taxon>
        <taxon>Dikarya</taxon>
        <taxon>Ascomycota</taxon>
        <taxon>Pezizomycotina</taxon>
        <taxon>Eurotiomycetes</taxon>
        <taxon>Eurotiomycetidae</taxon>
        <taxon>Eurotiales</taxon>
        <taxon>Aspergillaceae</taxon>
        <taxon>Penicillium</taxon>
    </lineage>
</organism>
<dbReference type="EMBL" id="JAPQKI010000011">
    <property type="protein sequence ID" value="KAJ5082431.1"/>
    <property type="molecule type" value="Genomic_DNA"/>
</dbReference>
<feature type="region of interest" description="Disordered" evidence="1">
    <location>
        <begin position="65"/>
        <end position="130"/>
    </location>
</feature>
<dbReference type="GeneID" id="81362944"/>
<proteinExistence type="predicted"/>
<accession>A0A9W9EIG2</accession>
<protein>
    <submittedName>
        <fullName evidence="2">Uncharacterized protein</fullName>
    </submittedName>
</protein>
<sequence length="130" mass="14768">MASTTTYYDQSSDYNWLDAILKNKSFCDPRTFEVHQCFVTTQVPRKSSSRPRTFNREVLVHTPPENRTRSVSEWVADSAPSWREEKPEQAPSINSTDNEDVASITSSTVCSSPDEDIPTFSQLEAFPPYP</sequence>
<evidence type="ECO:0000256" key="1">
    <source>
        <dbReference type="SAM" id="MobiDB-lite"/>
    </source>
</evidence>
<gene>
    <name evidence="2" type="ORF">N7532_011474</name>
</gene>
<dbReference type="RefSeq" id="XP_056468953.1">
    <property type="nucleotide sequence ID" value="XM_056623965.1"/>
</dbReference>
<reference evidence="2" key="1">
    <citation type="submission" date="2022-11" db="EMBL/GenBank/DDBJ databases">
        <authorList>
            <person name="Petersen C."/>
        </authorList>
    </citation>
    <scope>NUCLEOTIDE SEQUENCE</scope>
    <source>
        <strain evidence="2">IBT 30761</strain>
    </source>
</reference>
<dbReference type="Proteomes" id="UP001149074">
    <property type="component" value="Unassembled WGS sequence"/>
</dbReference>
<comment type="caution">
    <text evidence="2">The sequence shown here is derived from an EMBL/GenBank/DDBJ whole genome shotgun (WGS) entry which is preliminary data.</text>
</comment>
<keyword evidence="3" id="KW-1185">Reference proteome</keyword>
<dbReference type="AlphaFoldDB" id="A0A9W9EIG2"/>
<evidence type="ECO:0000313" key="3">
    <source>
        <dbReference type="Proteomes" id="UP001149074"/>
    </source>
</evidence>